<dbReference type="InterPro" id="IPR029058">
    <property type="entry name" value="AB_hydrolase_fold"/>
</dbReference>
<evidence type="ECO:0000259" key="1">
    <source>
        <dbReference type="Pfam" id="PF12697"/>
    </source>
</evidence>
<dbReference type="RefSeq" id="WP_282542904.1">
    <property type="nucleotide sequence ID" value="NZ_JASCIQ010000013.1"/>
</dbReference>
<dbReference type="Pfam" id="PF12697">
    <property type="entry name" value="Abhydrolase_6"/>
    <property type="match status" value="1"/>
</dbReference>
<evidence type="ECO:0000313" key="2">
    <source>
        <dbReference type="EMBL" id="MDI3404958.1"/>
    </source>
</evidence>
<keyword evidence="2" id="KW-0378">Hydrolase</keyword>
<dbReference type="InterPro" id="IPR000073">
    <property type="entry name" value="AB_hydrolase_1"/>
</dbReference>
<dbReference type="SUPFAM" id="SSF53474">
    <property type="entry name" value="alpha/beta-Hydrolases"/>
    <property type="match status" value="1"/>
</dbReference>
<dbReference type="PANTHER" id="PTHR43194:SF2">
    <property type="entry name" value="PEROXISOMAL MEMBRANE PROTEIN LPX1"/>
    <property type="match status" value="1"/>
</dbReference>
<feature type="domain" description="AB hydrolase-1" evidence="1">
    <location>
        <begin position="42"/>
        <end position="281"/>
    </location>
</feature>
<dbReference type="PANTHER" id="PTHR43194">
    <property type="entry name" value="HYDROLASE ALPHA/BETA FOLD FAMILY"/>
    <property type="match status" value="1"/>
</dbReference>
<dbReference type="GO" id="GO:0016787">
    <property type="term" value="F:hydrolase activity"/>
    <property type="evidence" value="ECO:0007669"/>
    <property type="project" value="UniProtKB-KW"/>
</dbReference>
<dbReference type="InterPro" id="IPR050228">
    <property type="entry name" value="Carboxylesterase_BioH"/>
</dbReference>
<comment type="caution">
    <text evidence="2">The sequence shown here is derived from an EMBL/GenBank/DDBJ whole genome shotgun (WGS) entry which is preliminary data.</text>
</comment>
<dbReference type="Proteomes" id="UP001223978">
    <property type="component" value="Unassembled WGS sequence"/>
</dbReference>
<reference evidence="2 3" key="1">
    <citation type="submission" date="2023-05" db="EMBL/GenBank/DDBJ databases">
        <title>Draft genome sequence of Streptomyces sp. B-S-A6 isolated from a cave soil in Thailand.</title>
        <authorList>
            <person name="Chamroensaksri N."/>
            <person name="Muangham S."/>
        </authorList>
    </citation>
    <scope>NUCLEOTIDE SEQUENCE [LARGE SCALE GENOMIC DNA]</scope>
    <source>
        <strain evidence="2 3">B-S-A6</strain>
    </source>
</reference>
<gene>
    <name evidence="2" type="ORF">QIS96_14160</name>
</gene>
<keyword evidence="3" id="KW-1185">Reference proteome</keyword>
<proteinExistence type="predicted"/>
<evidence type="ECO:0000313" key="3">
    <source>
        <dbReference type="Proteomes" id="UP001223978"/>
    </source>
</evidence>
<protein>
    <submittedName>
        <fullName evidence="2">Alpha/beta hydrolase</fullName>
    </submittedName>
</protein>
<organism evidence="2 3">
    <name type="scientific">Streptomyces cavernicola</name>
    <dbReference type="NCBI Taxonomy" id="3043613"/>
    <lineage>
        <taxon>Bacteria</taxon>
        <taxon>Bacillati</taxon>
        <taxon>Actinomycetota</taxon>
        <taxon>Actinomycetes</taxon>
        <taxon>Kitasatosporales</taxon>
        <taxon>Streptomycetaceae</taxon>
        <taxon>Streptomyces</taxon>
    </lineage>
</organism>
<sequence length="304" mass="32207">MSRPPSLALAPNCRAHSLNTARGTFAVLDARPLPGTSEQGTVLLMPGFIGSKEDFLPLLAPLASAGFRAVAVDGRGQYESDGPGSESAYAQRELAADVMAQTLALTAGAPHPAVHLLGHSLGGLIGRAAVLDVAPAPCPWASLTLLASGPAAVCPEQQVRLQHLLGALPAVGMETVWQELHRIERYGELPQDVEEFLRRRWFGTDPRQLLAAGRQLLVEPDRVDALAAAGLPVHVVSGSEDYAWPVTWQDAMATRLGARRTVIAGGSHSPQVEFPAETAAALVSFWTSVESGDRRRPVGMGLQM</sequence>
<name>A0ABT6S9W5_9ACTN</name>
<dbReference type="EMBL" id="JASCIQ010000013">
    <property type="protein sequence ID" value="MDI3404958.1"/>
    <property type="molecule type" value="Genomic_DNA"/>
</dbReference>
<dbReference type="Gene3D" id="3.40.50.1820">
    <property type="entry name" value="alpha/beta hydrolase"/>
    <property type="match status" value="1"/>
</dbReference>
<accession>A0ABT6S9W5</accession>